<proteinExistence type="predicted"/>
<feature type="repeat" description="TPR" evidence="1">
    <location>
        <begin position="123"/>
        <end position="156"/>
    </location>
</feature>
<keyword evidence="2" id="KW-0472">Membrane</keyword>
<dbReference type="SMART" id="SM00028">
    <property type="entry name" value="TPR"/>
    <property type="match status" value="7"/>
</dbReference>
<dbReference type="Pfam" id="PF06580">
    <property type="entry name" value="His_kinase"/>
    <property type="match status" value="1"/>
</dbReference>
<dbReference type="InterPro" id="IPR019734">
    <property type="entry name" value="TPR_rpt"/>
</dbReference>
<dbReference type="STRING" id="262004.SAMN04489796_10359"/>
<evidence type="ECO:0000259" key="4">
    <source>
        <dbReference type="Pfam" id="PF02518"/>
    </source>
</evidence>
<dbReference type="PROSITE" id="PS50293">
    <property type="entry name" value="TPR_REGION"/>
    <property type="match status" value="1"/>
</dbReference>
<feature type="repeat" description="TPR" evidence="1">
    <location>
        <begin position="163"/>
        <end position="196"/>
    </location>
</feature>
<dbReference type="OrthoDB" id="6190788at2"/>
<gene>
    <name evidence="6" type="ORF">SAMN04489796_10359</name>
</gene>
<reference evidence="7" key="1">
    <citation type="submission" date="2016-10" db="EMBL/GenBank/DDBJ databases">
        <authorList>
            <person name="Varghese N."/>
            <person name="Submissions S."/>
        </authorList>
    </citation>
    <scope>NUCLEOTIDE SEQUENCE [LARGE SCALE GENOMIC DNA]</scope>
    <source>
        <strain evidence="7">DSM 15363</strain>
    </source>
</reference>
<feature type="transmembrane region" description="Helical" evidence="2">
    <location>
        <begin position="486"/>
        <end position="507"/>
    </location>
</feature>
<name>A0A1G8CVW3_9FLAO</name>
<keyword evidence="2" id="KW-0812">Transmembrane</keyword>
<dbReference type="Proteomes" id="UP000199492">
    <property type="component" value="Unassembled WGS sequence"/>
</dbReference>
<dbReference type="InterPro" id="IPR036890">
    <property type="entry name" value="HATPase_C_sf"/>
</dbReference>
<feature type="signal peptide" evidence="3">
    <location>
        <begin position="1"/>
        <end position="21"/>
    </location>
</feature>
<dbReference type="Gene3D" id="1.25.40.10">
    <property type="entry name" value="Tetratricopeptide repeat domain"/>
    <property type="match status" value="2"/>
</dbReference>
<dbReference type="InterPro" id="IPR011990">
    <property type="entry name" value="TPR-like_helical_dom_sf"/>
</dbReference>
<dbReference type="PANTHER" id="PTHR34220">
    <property type="entry name" value="SENSOR HISTIDINE KINASE YPDA"/>
    <property type="match status" value="1"/>
</dbReference>
<keyword evidence="1" id="KW-0802">TPR repeat</keyword>
<organism evidence="6 7">
    <name type="scientific">Winogradskyella thalassocola</name>
    <dbReference type="NCBI Taxonomy" id="262004"/>
    <lineage>
        <taxon>Bacteria</taxon>
        <taxon>Pseudomonadati</taxon>
        <taxon>Bacteroidota</taxon>
        <taxon>Flavobacteriia</taxon>
        <taxon>Flavobacteriales</taxon>
        <taxon>Flavobacteriaceae</taxon>
        <taxon>Winogradskyella</taxon>
    </lineage>
</organism>
<feature type="repeat" description="TPR" evidence="1">
    <location>
        <begin position="283"/>
        <end position="316"/>
    </location>
</feature>
<keyword evidence="7" id="KW-1185">Reference proteome</keyword>
<dbReference type="Pfam" id="PF02518">
    <property type="entry name" value="HATPase_c"/>
    <property type="match status" value="1"/>
</dbReference>
<dbReference type="GO" id="GO:0016020">
    <property type="term" value="C:membrane"/>
    <property type="evidence" value="ECO:0007669"/>
    <property type="project" value="InterPro"/>
</dbReference>
<dbReference type="InterPro" id="IPR003594">
    <property type="entry name" value="HATPase_dom"/>
</dbReference>
<dbReference type="RefSeq" id="WP_092467373.1">
    <property type="nucleotide sequence ID" value="NZ_FNCZ01000003.1"/>
</dbReference>
<dbReference type="PROSITE" id="PS50005">
    <property type="entry name" value="TPR"/>
    <property type="match status" value="4"/>
</dbReference>
<dbReference type="Pfam" id="PF13181">
    <property type="entry name" value="TPR_8"/>
    <property type="match status" value="1"/>
</dbReference>
<evidence type="ECO:0000256" key="3">
    <source>
        <dbReference type="SAM" id="SignalP"/>
    </source>
</evidence>
<evidence type="ECO:0000313" key="6">
    <source>
        <dbReference type="EMBL" id="SDH49464.1"/>
    </source>
</evidence>
<feature type="domain" description="Signal transduction histidine kinase internal region" evidence="5">
    <location>
        <begin position="522"/>
        <end position="595"/>
    </location>
</feature>
<feature type="domain" description="Histidine kinase/HSP90-like ATPase" evidence="4">
    <location>
        <begin position="626"/>
        <end position="724"/>
    </location>
</feature>
<dbReference type="Gene3D" id="3.30.565.10">
    <property type="entry name" value="Histidine kinase-like ATPase, C-terminal domain"/>
    <property type="match status" value="1"/>
</dbReference>
<protein>
    <submittedName>
        <fullName evidence="6">Tetratricopeptide repeat-containing protein</fullName>
    </submittedName>
</protein>
<sequence>MKIIVSFFIILFLSISTTISSQTKVIDSLNNELTIHKEKDTTRVNILYGLAIYNFQNDLETTKLHLKEAEDLSNEINYIKGKAKVLYLKGILESRKSNYKTSLDFFKGSLKHYESIDDQAGIAAVYNAFGITHFIQSEYDEAIFSYQKAFEIQKNQGKTSDVINSLLNIGNVFNETGRYDEAISNYKKALNHSVEINDETNIATINYNLSVLYKVQGNYPLAIETTNNSLEFKKTTGDTLGIAHILSNLGEIYTSIEKYDTALEYHKQSLNFALQKESKSLVATNYNNIGNYHLHKKEYPKALEYYNKSLEISQKINNIKQVVACFLNLGEINLLLNRPVIARENYVKANEISLKADKKDFVAYSFLGISETYIHEKKYKEALPFTQKGKKLSEELELLEPQKKASELLSEIYKYTNNYKKAFESLKQFKTLNDSLFNKENIEKITQLEFDYKYKQALDSASIRELKLTKIVDTTSLDLKKSQRNLLLGVIVFLVIVLILGTIIFFLRLRNEKSKSQNIEIEQKLLRSQMTPHFIFNSLSVLQGMILNKENKKAVFYLSKFSKLLRIILENSRDKIVLLDEELEAVNNYLELQNLEESQAFQYTILIDETIDSTLFKVPPMLIQPFIENAVEHAFKNQEDNRKIDIQLKYVNKKLICTITDNGIGIDAEKEPKKQHKKSLATTITSERLKVLSKDFNMKGSISIEDRKKYNAQGTIVTLVIPYKIDTV</sequence>
<accession>A0A1G8CVW3</accession>
<dbReference type="SUPFAM" id="SSF55874">
    <property type="entry name" value="ATPase domain of HSP90 chaperone/DNA topoisomerase II/histidine kinase"/>
    <property type="match status" value="1"/>
</dbReference>
<dbReference type="Pfam" id="PF13424">
    <property type="entry name" value="TPR_12"/>
    <property type="match status" value="3"/>
</dbReference>
<feature type="chain" id="PRO_5011523557" evidence="3">
    <location>
        <begin position="22"/>
        <end position="728"/>
    </location>
</feature>
<keyword evidence="2" id="KW-1133">Transmembrane helix</keyword>
<dbReference type="PANTHER" id="PTHR34220:SF7">
    <property type="entry name" value="SENSOR HISTIDINE KINASE YPDA"/>
    <property type="match status" value="1"/>
</dbReference>
<evidence type="ECO:0000313" key="7">
    <source>
        <dbReference type="Proteomes" id="UP000199492"/>
    </source>
</evidence>
<dbReference type="EMBL" id="FNCZ01000003">
    <property type="protein sequence ID" value="SDH49464.1"/>
    <property type="molecule type" value="Genomic_DNA"/>
</dbReference>
<evidence type="ECO:0000259" key="5">
    <source>
        <dbReference type="Pfam" id="PF06580"/>
    </source>
</evidence>
<dbReference type="InterPro" id="IPR050640">
    <property type="entry name" value="Bact_2-comp_sensor_kinase"/>
</dbReference>
<evidence type="ECO:0000256" key="2">
    <source>
        <dbReference type="SAM" id="Phobius"/>
    </source>
</evidence>
<dbReference type="SUPFAM" id="SSF48452">
    <property type="entry name" value="TPR-like"/>
    <property type="match status" value="2"/>
</dbReference>
<dbReference type="InterPro" id="IPR010559">
    <property type="entry name" value="Sig_transdc_His_kin_internal"/>
</dbReference>
<evidence type="ECO:0000256" key="1">
    <source>
        <dbReference type="PROSITE-ProRule" id="PRU00339"/>
    </source>
</evidence>
<dbReference type="AlphaFoldDB" id="A0A1G8CVW3"/>
<dbReference type="GO" id="GO:0000155">
    <property type="term" value="F:phosphorelay sensor kinase activity"/>
    <property type="evidence" value="ECO:0007669"/>
    <property type="project" value="InterPro"/>
</dbReference>
<keyword evidence="3" id="KW-0732">Signal</keyword>
<feature type="repeat" description="TPR" evidence="1">
    <location>
        <begin position="243"/>
        <end position="276"/>
    </location>
</feature>